<evidence type="ECO:0000313" key="1">
    <source>
        <dbReference type="EMBL" id="MPC58726.1"/>
    </source>
</evidence>
<proteinExistence type="predicted"/>
<protein>
    <submittedName>
        <fullName evidence="1">Uncharacterized protein</fullName>
    </submittedName>
</protein>
<gene>
    <name evidence="1" type="ORF">E2C01_052735</name>
</gene>
<dbReference type="AlphaFoldDB" id="A0A5B7GMM6"/>
<dbReference type="Proteomes" id="UP000324222">
    <property type="component" value="Unassembled WGS sequence"/>
</dbReference>
<accession>A0A5B7GMM6</accession>
<sequence>MLAVTIASRIKPCRTLMVSCARGSSAGSVTYHCLSMRLIVYADWFCSLRLKRRPMKKKKHNYFHQSQRPLSEVSGEGWSRGVVK</sequence>
<name>A0A5B7GMM6_PORTR</name>
<dbReference type="EMBL" id="VSRR010015942">
    <property type="protein sequence ID" value="MPC58726.1"/>
    <property type="molecule type" value="Genomic_DNA"/>
</dbReference>
<comment type="caution">
    <text evidence="1">The sequence shown here is derived from an EMBL/GenBank/DDBJ whole genome shotgun (WGS) entry which is preliminary data.</text>
</comment>
<reference evidence="1 2" key="1">
    <citation type="submission" date="2019-05" db="EMBL/GenBank/DDBJ databases">
        <title>Another draft genome of Portunus trituberculatus and its Hox gene families provides insights of decapod evolution.</title>
        <authorList>
            <person name="Jeong J.-H."/>
            <person name="Song I."/>
            <person name="Kim S."/>
            <person name="Choi T."/>
            <person name="Kim D."/>
            <person name="Ryu S."/>
            <person name="Kim W."/>
        </authorList>
    </citation>
    <scope>NUCLEOTIDE SEQUENCE [LARGE SCALE GENOMIC DNA]</scope>
    <source>
        <tissue evidence="1">Muscle</tissue>
    </source>
</reference>
<keyword evidence="2" id="KW-1185">Reference proteome</keyword>
<organism evidence="1 2">
    <name type="scientific">Portunus trituberculatus</name>
    <name type="common">Swimming crab</name>
    <name type="synonym">Neptunus trituberculatus</name>
    <dbReference type="NCBI Taxonomy" id="210409"/>
    <lineage>
        <taxon>Eukaryota</taxon>
        <taxon>Metazoa</taxon>
        <taxon>Ecdysozoa</taxon>
        <taxon>Arthropoda</taxon>
        <taxon>Crustacea</taxon>
        <taxon>Multicrustacea</taxon>
        <taxon>Malacostraca</taxon>
        <taxon>Eumalacostraca</taxon>
        <taxon>Eucarida</taxon>
        <taxon>Decapoda</taxon>
        <taxon>Pleocyemata</taxon>
        <taxon>Brachyura</taxon>
        <taxon>Eubrachyura</taxon>
        <taxon>Portunoidea</taxon>
        <taxon>Portunidae</taxon>
        <taxon>Portuninae</taxon>
        <taxon>Portunus</taxon>
    </lineage>
</organism>
<evidence type="ECO:0000313" key="2">
    <source>
        <dbReference type="Proteomes" id="UP000324222"/>
    </source>
</evidence>